<dbReference type="EMBL" id="JAQGFR010000146">
    <property type="protein sequence ID" value="MEB8513807.1"/>
    <property type="molecule type" value="Genomic_DNA"/>
</dbReference>
<reference evidence="1 2" key="1">
    <citation type="submission" date="2022-11" db="EMBL/GenBank/DDBJ databases">
        <title>Comparative genomics analysis of Acidithiobacillus ferriphilus.</title>
        <authorList>
            <person name="Ma L."/>
        </authorList>
    </citation>
    <scope>NUCLEOTIDE SEQUENCE [LARGE SCALE GENOMIC DNA]</scope>
    <source>
        <strain evidence="1 2">DY15</strain>
    </source>
</reference>
<gene>
    <name evidence="1" type="ORF">OW717_07080</name>
</gene>
<proteinExistence type="predicted"/>
<dbReference type="Proteomes" id="UP001308776">
    <property type="component" value="Unassembled WGS sequence"/>
</dbReference>
<accession>A0ABU6FPD9</accession>
<sequence length="128" mass="14121">MIIINRKNAIERATFLTQTSSLNAATIAVGEQLAGAAELSMDMAIAVLGNNQIAEMAGFLNDSKTCKELDVPCDDVGLDLDELREWGLTRKQYCIAHEIALIAHMVDRVRTHRNESTDTPRTLRAYSS</sequence>
<name>A0ABU6FPD9_9PROT</name>
<dbReference type="RefSeq" id="WP_226824911.1">
    <property type="nucleotide sequence ID" value="NZ_CP151686.1"/>
</dbReference>
<evidence type="ECO:0000313" key="1">
    <source>
        <dbReference type="EMBL" id="MEB8513807.1"/>
    </source>
</evidence>
<keyword evidence="2" id="KW-1185">Reference proteome</keyword>
<organism evidence="1 2">
    <name type="scientific">Acidithiobacillus ferriphilus</name>
    <dbReference type="NCBI Taxonomy" id="1689834"/>
    <lineage>
        <taxon>Bacteria</taxon>
        <taxon>Pseudomonadati</taxon>
        <taxon>Pseudomonadota</taxon>
        <taxon>Acidithiobacillia</taxon>
        <taxon>Acidithiobacillales</taxon>
        <taxon>Acidithiobacillaceae</taxon>
        <taxon>Acidithiobacillus</taxon>
    </lineage>
</organism>
<protein>
    <submittedName>
        <fullName evidence="1">Uncharacterized protein</fullName>
    </submittedName>
</protein>
<comment type="caution">
    <text evidence="1">The sequence shown here is derived from an EMBL/GenBank/DDBJ whole genome shotgun (WGS) entry which is preliminary data.</text>
</comment>
<evidence type="ECO:0000313" key="2">
    <source>
        <dbReference type="Proteomes" id="UP001308776"/>
    </source>
</evidence>